<accession>A0A1S1RKN3</accession>
<proteinExistence type="predicted"/>
<dbReference type="AlphaFoldDB" id="A0A1S1RKN3"/>
<comment type="caution">
    <text evidence="1">The sequence shown here is derived from an EMBL/GenBank/DDBJ whole genome shotgun (WGS) entry which is preliminary data.</text>
</comment>
<keyword evidence="2" id="KW-1185">Reference proteome</keyword>
<evidence type="ECO:0000313" key="2">
    <source>
        <dbReference type="Proteomes" id="UP000179769"/>
    </source>
</evidence>
<name>A0A1S1RKN3_9ACTN</name>
<dbReference type="OrthoDB" id="10015707at2"/>
<dbReference type="RefSeq" id="WP_071059529.1">
    <property type="nucleotide sequence ID" value="NZ_MAXA01000002.1"/>
</dbReference>
<organism evidence="1 2">
    <name type="scientific">Parafrankia soli</name>
    <dbReference type="NCBI Taxonomy" id="2599596"/>
    <lineage>
        <taxon>Bacteria</taxon>
        <taxon>Bacillati</taxon>
        <taxon>Actinomycetota</taxon>
        <taxon>Actinomycetes</taxon>
        <taxon>Frankiales</taxon>
        <taxon>Frankiaceae</taxon>
        <taxon>Parafrankia</taxon>
    </lineage>
</organism>
<reference evidence="2" key="1">
    <citation type="submission" date="2016-07" db="EMBL/GenBank/DDBJ databases">
        <title>Frankia sp. NRRL B-16219 Genome sequencing.</title>
        <authorList>
            <person name="Ghodhbane-Gtari F."/>
            <person name="Swanson E."/>
            <person name="Gueddou A."/>
            <person name="Louati M."/>
            <person name="Nouioui I."/>
            <person name="Hezbri K."/>
            <person name="Abebe-Akele F."/>
            <person name="Simpson S."/>
            <person name="Morris K."/>
            <person name="Thomas K."/>
            <person name="Gtari M."/>
            <person name="Tisa L.S."/>
        </authorList>
    </citation>
    <scope>NUCLEOTIDE SEQUENCE [LARGE SCALE GENOMIC DNA]</scope>
    <source>
        <strain evidence="2">NRRL B-16219</strain>
    </source>
</reference>
<evidence type="ECO:0000313" key="1">
    <source>
        <dbReference type="EMBL" id="OHV46646.1"/>
    </source>
</evidence>
<sequence length="116" mass="12436">MTADRNDRRTALLGAMSRSDRRRAILVLALSPGQDPGLTAARVGELAAETPDAMVHWSQLCLLFDRAGLDPDRTIAAAAAAGPLLERLVPEPPAPPLFEVSANPETVPLYRRQAAQ</sequence>
<gene>
    <name evidence="1" type="ORF">BBK14_02010</name>
</gene>
<dbReference type="EMBL" id="MAXA01000002">
    <property type="protein sequence ID" value="OHV46646.1"/>
    <property type="molecule type" value="Genomic_DNA"/>
</dbReference>
<dbReference type="Proteomes" id="UP000179769">
    <property type="component" value="Unassembled WGS sequence"/>
</dbReference>
<protein>
    <submittedName>
        <fullName evidence="1">Uncharacterized protein</fullName>
    </submittedName>
</protein>